<organism evidence="4 5">
    <name type="scientific">Golovinomyces cichoracearum</name>
    <dbReference type="NCBI Taxonomy" id="62708"/>
    <lineage>
        <taxon>Eukaryota</taxon>
        <taxon>Fungi</taxon>
        <taxon>Dikarya</taxon>
        <taxon>Ascomycota</taxon>
        <taxon>Pezizomycotina</taxon>
        <taxon>Leotiomycetes</taxon>
        <taxon>Erysiphales</taxon>
        <taxon>Erysiphaceae</taxon>
        <taxon>Golovinomyces</taxon>
    </lineage>
</organism>
<evidence type="ECO:0000256" key="3">
    <source>
        <dbReference type="ARBA" id="ARBA00023274"/>
    </source>
</evidence>
<reference evidence="4 5" key="1">
    <citation type="journal article" date="2018" name="BMC Genomics">
        <title>Comparative genome analyses reveal sequence features reflecting distinct modes of host-adaptation between dicot and monocot powdery mildew.</title>
        <authorList>
            <person name="Wu Y."/>
            <person name="Ma X."/>
            <person name="Pan Z."/>
            <person name="Kale S.D."/>
            <person name="Song Y."/>
            <person name="King H."/>
            <person name="Zhang Q."/>
            <person name="Presley C."/>
            <person name="Deng X."/>
            <person name="Wei C.I."/>
            <person name="Xiao S."/>
        </authorList>
    </citation>
    <scope>NUCLEOTIDE SEQUENCE [LARGE SCALE GENOMIC DNA]</scope>
    <source>
        <strain evidence="4">UMSG1</strain>
    </source>
</reference>
<comment type="similarity">
    <text evidence="1">Belongs to the bacterial ribosomal protein bS21 family.</text>
</comment>
<sequence length="323" mass="37159">MAHHSYHARRIIPYYITIGAGNFMRDFDNYLLSTEFMASHRQIEVLKLSKTLCLPGSGNCTRWGISCIRQSGKISSNKSTLRAISRTTSHNLLRVPRTTSNPKSSDRLGFFSKDQKSEVDNESYLKINEASNKSWVKRNPKGKDAKPPAGMEYLLNSWVMPETSTVFPFSQHHNRNSSTTPKENKFLAESTNILLKNAVQITTYSSTVNWDVLMQKVEKVSSKDVKINMDVTKPKLSRQLLSLSPSSGRGVFVTEKTNLIKAFRQVETSCNRNRVRRDANGQRFHERPGLKRKRLKSQRWRERFRDGFKATLERVQELRSQGW</sequence>
<gene>
    <name evidence="4" type="ORF">GcM1_228028</name>
</gene>
<dbReference type="GO" id="GO:0005763">
    <property type="term" value="C:mitochondrial small ribosomal subunit"/>
    <property type="evidence" value="ECO:0007669"/>
    <property type="project" value="TreeGrafter"/>
</dbReference>
<evidence type="ECO:0000256" key="2">
    <source>
        <dbReference type="ARBA" id="ARBA00022980"/>
    </source>
</evidence>
<evidence type="ECO:0000313" key="4">
    <source>
        <dbReference type="EMBL" id="RKF76266.1"/>
    </source>
</evidence>
<protein>
    <submittedName>
        <fullName evidence="4">Ribosomal protein S21 domain-containing protein</fullName>
    </submittedName>
</protein>
<dbReference type="InterPro" id="IPR001911">
    <property type="entry name" value="Ribosomal_bS21"/>
</dbReference>
<dbReference type="EMBL" id="MCBS01022869">
    <property type="protein sequence ID" value="RKF76266.1"/>
    <property type="molecule type" value="Genomic_DNA"/>
</dbReference>
<dbReference type="PANTHER" id="PTHR41237:SF1">
    <property type="entry name" value="SMALL RIBOSOMAL SUBUNIT PROTEIN BS21M"/>
    <property type="match status" value="1"/>
</dbReference>
<evidence type="ECO:0000313" key="5">
    <source>
        <dbReference type="Proteomes" id="UP000285326"/>
    </source>
</evidence>
<accession>A0A420INY7</accession>
<dbReference type="InterPro" id="IPR052837">
    <property type="entry name" value="Mitoribosomal_bS21"/>
</dbReference>
<dbReference type="GO" id="GO:0003735">
    <property type="term" value="F:structural constituent of ribosome"/>
    <property type="evidence" value="ECO:0007669"/>
    <property type="project" value="InterPro"/>
</dbReference>
<dbReference type="PANTHER" id="PTHR41237">
    <property type="entry name" value="37S RIBOSOMAL PROTEIN MRP21, MITOCHONDRIAL"/>
    <property type="match status" value="1"/>
</dbReference>
<dbReference type="AlphaFoldDB" id="A0A420INY7"/>
<name>A0A420INY7_9PEZI</name>
<comment type="caution">
    <text evidence="4">The sequence shown here is derived from an EMBL/GenBank/DDBJ whole genome shotgun (WGS) entry which is preliminary data.</text>
</comment>
<dbReference type="Pfam" id="PF01165">
    <property type="entry name" value="Ribosomal_S21"/>
    <property type="match status" value="1"/>
</dbReference>
<dbReference type="GO" id="GO:0070124">
    <property type="term" value="P:mitochondrial translational initiation"/>
    <property type="evidence" value="ECO:0007669"/>
    <property type="project" value="TreeGrafter"/>
</dbReference>
<dbReference type="Proteomes" id="UP000285326">
    <property type="component" value="Unassembled WGS sequence"/>
</dbReference>
<keyword evidence="3" id="KW-0687">Ribonucleoprotein</keyword>
<keyword evidence="2 4" id="KW-0689">Ribosomal protein</keyword>
<evidence type="ECO:0000256" key="1">
    <source>
        <dbReference type="ARBA" id="ARBA00006640"/>
    </source>
</evidence>
<proteinExistence type="inferred from homology"/>